<dbReference type="RefSeq" id="WP_281480701.1">
    <property type="nucleotide sequence ID" value="NZ_CP124543.1"/>
</dbReference>
<dbReference type="EMBL" id="CP124543">
    <property type="protein sequence ID" value="WGV23375.1"/>
    <property type="molecule type" value="Genomic_DNA"/>
</dbReference>
<evidence type="ECO:0000313" key="2">
    <source>
        <dbReference type="EMBL" id="WGV23375.1"/>
    </source>
</evidence>
<evidence type="ECO:0000256" key="1">
    <source>
        <dbReference type="SAM" id="SignalP"/>
    </source>
</evidence>
<organism evidence="2 3">
    <name type="scientific">Halotia branconii CENA392</name>
    <dbReference type="NCBI Taxonomy" id="1539056"/>
    <lineage>
        <taxon>Bacteria</taxon>
        <taxon>Bacillati</taxon>
        <taxon>Cyanobacteriota</taxon>
        <taxon>Cyanophyceae</taxon>
        <taxon>Nostocales</taxon>
        <taxon>Nodulariaceae</taxon>
        <taxon>Halotia</taxon>
    </lineage>
</organism>
<feature type="chain" id="PRO_5042592697" evidence="1">
    <location>
        <begin position="32"/>
        <end position="187"/>
    </location>
</feature>
<reference evidence="2 3" key="1">
    <citation type="journal article" date="2023" name="Limnol Oceanogr Lett">
        <title>Environmental adaptations by the intertidal Antarctic cyanobacterium Halotia branconii CENA392 as revealed using long-read genome sequencing.</title>
        <authorList>
            <person name="Dextro R.B."/>
            <person name="Delbaje E."/>
            <person name="Freitas P.N.N."/>
            <person name="Geraldes V."/>
            <person name="Pinto E."/>
            <person name="Long P.F."/>
            <person name="Fiore M.F."/>
        </authorList>
    </citation>
    <scope>NUCLEOTIDE SEQUENCE [LARGE SCALE GENOMIC DNA]</scope>
    <source>
        <strain evidence="2 3">CENA392</strain>
    </source>
</reference>
<feature type="signal peptide" evidence="1">
    <location>
        <begin position="1"/>
        <end position="31"/>
    </location>
</feature>
<keyword evidence="1" id="KW-0732">Signal</keyword>
<accession>A0AAJ6NMU6</accession>
<name>A0AAJ6NMU6_9CYAN</name>
<keyword evidence="3" id="KW-1185">Reference proteome</keyword>
<dbReference type="Proteomes" id="UP001223520">
    <property type="component" value="Chromosome"/>
</dbReference>
<gene>
    <name evidence="2" type="ORF">QI031_16235</name>
</gene>
<proteinExistence type="predicted"/>
<protein>
    <submittedName>
        <fullName evidence="2">Uncharacterized protein</fullName>
    </submittedName>
</protein>
<evidence type="ECO:0000313" key="3">
    <source>
        <dbReference type="Proteomes" id="UP001223520"/>
    </source>
</evidence>
<dbReference type="KEGG" id="hbq:QI031_16235"/>
<sequence>MMKSIKNQQLNSMPKAVRLFAASALSFSLSASLIFYPNASQAGKNDAGVPTELQGEWRYGRISSIQYQDSYTGQPAAPNGSSDQFQLAANGNYQRRRLIQITTYNCASNLFIEETGKVKVEAGLLTFQPNDSTSKGQICNSGRTYSSRNTAKPEAYQWSIETNEYGQQVLLLETTDGQGKAHYGRPQ</sequence>
<dbReference type="AlphaFoldDB" id="A0AAJ6NMU6"/>